<dbReference type="AlphaFoldDB" id="A0AAF1BI01"/>
<name>A0AAF1BI01_9TREE</name>
<dbReference type="Proteomes" id="UP000827549">
    <property type="component" value="Chromosome 4"/>
</dbReference>
<reference evidence="1" key="1">
    <citation type="submission" date="2023-10" db="EMBL/GenBank/DDBJ databases">
        <authorList>
            <person name="Noh H."/>
        </authorList>
    </citation>
    <scope>NUCLEOTIDE SEQUENCE</scope>
    <source>
        <strain evidence="1">DUCC4014</strain>
    </source>
</reference>
<organism evidence="1 2">
    <name type="scientific">Vanrija pseudolonga</name>
    <dbReference type="NCBI Taxonomy" id="143232"/>
    <lineage>
        <taxon>Eukaryota</taxon>
        <taxon>Fungi</taxon>
        <taxon>Dikarya</taxon>
        <taxon>Basidiomycota</taxon>
        <taxon>Agaricomycotina</taxon>
        <taxon>Tremellomycetes</taxon>
        <taxon>Trichosporonales</taxon>
        <taxon>Trichosporonaceae</taxon>
        <taxon>Vanrija</taxon>
    </lineage>
</organism>
<dbReference type="EMBL" id="CP086717">
    <property type="protein sequence ID" value="WOO81731.1"/>
    <property type="molecule type" value="Genomic_DNA"/>
</dbReference>
<accession>A0AAF1BI01</accession>
<evidence type="ECO:0000313" key="1">
    <source>
        <dbReference type="EMBL" id="WOO81731.1"/>
    </source>
</evidence>
<keyword evidence="2" id="KW-1185">Reference proteome</keyword>
<dbReference type="RefSeq" id="XP_062627763.1">
    <property type="nucleotide sequence ID" value="XM_062771779.1"/>
</dbReference>
<protein>
    <submittedName>
        <fullName evidence="1">Uncharacterized protein</fullName>
    </submittedName>
</protein>
<proteinExistence type="predicted"/>
<gene>
    <name evidence="1" type="ORF">LOC62_04G005252</name>
</gene>
<sequence length="392" mass="43443">MPLPHWPLPRSDMVPSPPVRIRVDAPAGSAPFHFGRARKCSCSSDGGGDHSPCFHRTADAPNPAAPRVTIDHTYFPEIMDNILRHCSNTALANFRGTGKAFNRRISKELLRHINLKSMYVGGGSGQKFYLFGLDAPGGSWANGMPSRELALPAAEECVRTIDLSRINKRGNQDAPSILNECAPLDFTIVFPELQTVRRINSTQSFRLENSLAVTLVDFFSQPFILNASEYGDITEHIIHLSDTAIHGMEFIDYARLGGTLKRITLVIGDVPAHEPASPTDDDPCEHCQNFVNSVEDIVIGALEALVRGASVTIVGLELLQCPVSYEVEDDDLTVKAINIQRIKQSVAEMFGRYPGVKTDYVMKQIRFKKSADWWRSPAAKVMYPLPDYLNYT</sequence>
<evidence type="ECO:0000313" key="2">
    <source>
        <dbReference type="Proteomes" id="UP000827549"/>
    </source>
</evidence>
<dbReference type="GeneID" id="87808481"/>